<evidence type="ECO:0000256" key="6">
    <source>
        <dbReference type="ARBA" id="ARBA00022989"/>
    </source>
</evidence>
<feature type="transmembrane region" description="Helical" evidence="8">
    <location>
        <begin position="317"/>
        <end position="337"/>
    </location>
</feature>
<reference evidence="9 10" key="1">
    <citation type="submission" date="2017-02" db="EMBL/GenBank/DDBJ databases">
        <authorList>
            <person name="Dridi B."/>
        </authorList>
    </citation>
    <scope>NUCLEOTIDE SEQUENCE [LARGE SCALE GENOMIC DNA]</scope>
    <source>
        <strain evidence="9 10">JB380</strain>
    </source>
</reference>
<feature type="transmembrane region" description="Helical" evidence="8">
    <location>
        <begin position="129"/>
        <end position="150"/>
    </location>
</feature>
<keyword evidence="4" id="KW-1003">Cell membrane</keyword>
<sequence>MTAQPRLCALQHSDAHQSRCVVAVLSVILLASLLLSVSLGSQPTAFMDVLHGLIRPQHSDIQLILYELRLPRTLLAIFVGAALAVSGLILQKLVRNPLASPDVIGISSGASVAAVLVLTLGAGVISERWLPLAAMAGAALVALGIVTLAWSRGVTPTRLVLMGIGIAAALGAVTTLLLVLSTDTSAMHAYIWMTGSLYATQWPSVIGMVFWVALGLPLAFVMARQLDVLSLGDELAIGLGSQVTMSRLKLLGLSVILTGAAIAYAGGLSFIGLIAPHIARRLVANRTTALLPVTALIGALLLLYADLIGRLAFLPRDLPAGIFVAGIGAPFLIYLLYRWQRH</sequence>
<keyword evidence="6 8" id="KW-1133">Transmembrane helix</keyword>
<feature type="transmembrane region" description="Helical" evidence="8">
    <location>
        <begin position="159"/>
        <end position="180"/>
    </location>
</feature>
<proteinExistence type="inferred from homology"/>
<comment type="similarity">
    <text evidence="2">Belongs to the binding-protein-dependent transport system permease family. FecCD subfamily.</text>
</comment>
<dbReference type="GO" id="GO:0005886">
    <property type="term" value="C:plasma membrane"/>
    <property type="evidence" value="ECO:0007669"/>
    <property type="project" value="UniProtKB-SubCell"/>
</dbReference>
<comment type="caution">
    <text evidence="9">The sequence shown here is derived from an EMBL/GenBank/DDBJ whole genome shotgun (WGS) entry which is preliminary data.</text>
</comment>
<keyword evidence="7 8" id="KW-0472">Membrane</keyword>
<feature type="transmembrane region" description="Helical" evidence="8">
    <location>
        <begin position="103"/>
        <end position="123"/>
    </location>
</feature>
<dbReference type="SUPFAM" id="SSF81345">
    <property type="entry name" value="ABC transporter involved in vitamin B12 uptake, BtuC"/>
    <property type="match status" value="1"/>
</dbReference>
<protein>
    <submittedName>
        <fullName evidence="9">ABC-type Fe3+-siderophore transport system, permease 2 component</fullName>
    </submittedName>
</protein>
<evidence type="ECO:0000256" key="2">
    <source>
        <dbReference type="ARBA" id="ARBA00007935"/>
    </source>
</evidence>
<dbReference type="PANTHER" id="PTHR30472">
    <property type="entry name" value="FERRIC ENTEROBACTIN TRANSPORT SYSTEM PERMEASE PROTEIN"/>
    <property type="match status" value="1"/>
</dbReference>
<feature type="transmembrane region" description="Helical" evidence="8">
    <location>
        <begin position="200"/>
        <end position="221"/>
    </location>
</feature>
<evidence type="ECO:0000313" key="10">
    <source>
        <dbReference type="Proteomes" id="UP000196331"/>
    </source>
</evidence>
<evidence type="ECO:0000256" key="4">
    <source>
        <dbReference type="ARBA" id="ARBA00022475"/>
    </source>
</evidence>
<dbReference type="GO" id="GO:0033214">
    <property type="term" value="P:siderophore-iron import into cell"/>
    <property type="evidence" value="ECO:0007669"/>
    <property type="project" value="TreeGrafter"/>
</dbReference>
<dbReference type="GO" id="GO:0022857">
    <property type="term" value="F:transmembrane transporter activity"/>
    <property type="evidence" value="ECO:0007669"/>
    <property type="project" value="InterPro"/>
</dbReference>
<keyword evidence="5 8" id="KW-0812">Transmembrane</keyword>
<dbReference type="CDD" id="cd06550">
    <property type="entry name" value="TM_ABC_iron-siderophores_like"/>
    <property type="match status" value="1"/>
</dbReference>
<organism evidence="9 10">
    <name type="scientific">Halomonas citrativorans</name>
    <dbReference type="NCBI Taxonomy" id="2742612"/>
    <lineage>
        <taxon>Bacteria</taxon>
        <taxon>Pseudomonadati</taxon>
        <taxon>Pseudomonadota</taxon>
        <taxon>Gammaproteobacteria</taxon>
        <taxon>Oceanospirillales</taxon>
        <taxon>Halomonadaceae</taxon>
        <taxon>Halomonas</taxon>
    </lineage>
</organism>
<feature type="transmembrane region" description="Helical" evidence="8">
    <location>
        <begin position="287"/>
        <end position="305"/>
    </location>
</feature>
<dbReference type="InterPro" id="IPR000522">
    <property type="entry name" value="ABC_transptr_permease_BtuC"/>
</dbReference>
<dbReference type="EMBL" id="FUKM01000033">
    <property type="protein sequence ID" value="SJN12784.1"/>
    <property type="molecule type" value="Genomic_DNA"/>
</dbReference>
<dbReference type="Gene3D" id="1.10.3470.10">
    <property type="entry name" value="ABC transporter involved in vitamin B12 uptake, BtuC"/>
    <property type="match status" value="1"/>
</dbReference>
<evidence type="ECO:0000313" key="9">
    <source>
        <dbReference type="EMBL" id="SJN12784.1"/>
    </source>
</evidence>
<feature type="transmembrane region" description="Helical" evidence="8">
    <location>
        <begin position="250"/>
        <end position="275"/>
    </location>
</feature>
<dbReference type="PANTHER" id="PTHR30472:SF24">
    <property type="entry name" value="FERRIC ENTEROBACTIN TRANSPORT SYSTEM PERMEASE PROTEIN FEPG"/>
    <property type="match status" value="1"/>
</dbReference>
<feature type="transmembrane region" description="Helical" evidence="8">
    <location>
        <begin position="20"/>
        <end position="40"/>
    </location>
</feature>
<dbReference type="InterPro" id="IPR037294">
    <property type="entry name" value="ABC_BtuC-like"/>
</dbReference>
<evidence type="ECO:0000256" key="8">
    <source>
        <dbReference type="SAM" id="Phobius"/>
    </source>
</evidence>
<evidence type="ECO:0000256" key="5">
    <source>
        <dbReference type="ARBA" id="ARBA00022692"/>
    </source>
</evidence>
<dbReference type="RefSeq" id="WP_087108206.1">
    <property type="nucleotide sequence ID" value="NZ_FUKM01000033.1"/>
</dbReference>
<dbReference type="Proteomes" id="UP000196331">
    <property type="component" value="Unassembled WGS sequence"/>
</dbReference>
<name>A0A1R4HZL1_9GAMM</name>
<accession>A0A1R4HZL1</accession>
<dbReference type="AlphaFoldDB" id="A0A1R4HZL1"/>
<dbReference type="FunFam" id="1.10.3470.10:FF:000001">
    <property type="entry name" value="Vitamin B12 ABC transporter permease BtuC"/>
    <property type="match status" value="1"/>
</dbReference>
<comment type="subcellular location">
    <subcellularLocation>
        <location evidence="1">Cell membrane</location>
        <topology evidence="1">Multi-pass membrane protein</topology>
    </subcellularLocation>
</comment>
<evidence type="ECO:0000256" key="3">
    <source>
        <dbReference type="ARBA" id="ARBA00022448"/>
    </source>
</evidence>
<keyword evidence="3" id="KW-0813">Transport</keyword>
<gene>
    <name evidence="9" type="ORF">CZ787_08875</name>
</gene>
<dbReference type="Pfam" id="PF01032">
    <property type="entry name" value="FecCD"/>
    <property type="match status" value="1"/>
</dbReference>
<evidence type="ECO:0000256" key="7">
    <source>
        <dbReference type="ARBA" id="ARBA00023136"/>
    </source>
</evidence>
<feature type="transmembrane region" description="Helical" evidence="8">
    <location>
        <begin position="73"/>
        <end position="91"/>
    </location>
</feature>
<evidence type="ECO:0000256" key="1">
    <source>
        <dbReference type="ARBA" id="ARBA00004651"/>
    </source>
</evidence>
<dbReference type="OrthoDB" id="9055647at2"/>